<dbReference type="Proteomes" id="UP000032679">
    <property type="component" value="Unassembled WGS sequence"/>
</dbReference>
<proteinExistence type="predicted"/>
<dbReference type="InterPro" id="IPR058671">
    <property type="entry name" value="DUF6311_C"/>
</dbReference>
<feature type="domain" description="DUF6311" evidence="2">
    <location>
        <begin position="13"/>
        <end position="409"/>
    </location>
</feature>
<dbReference type="PROSITE" id="PS51257">
    <property type="entry name" value="PROKAR_LIPOPROTEIN"/>
    <property type="match status" value="1"/>
</dbReference>
<evidence type="ECO:0000259" key="3">
    <source>
        <dbReference type="Pfam" id="PF25853"/>
    </source>
</evidence>
<dbReference type="EMBL" id="BALE01000002">
    <property type="protein sequence ID" value="GAN52779.1"/>
    <property type="molecule type" value="Genomic_DNA"/>
</dbReference>
<dbReference type="STRING" id="1231623.Tasa_002_059"/>
<sequence>MTAGRVPAYGLAALLGLTLALWCFPWPMLLGCWPRFLPQDLDDPLQHMVGQRYFFNMPWHWPLLRADRLDAPDGTSIAFTDSAPLEAIVLKLVHGIWPVEQGITLYQALSWILQPVACVFALRGLRAHSGAVAIAGAIFALSMPTWLIRLWHTALAGHFVLLFALGFYFRATDTTAAPAHRRRGLWWLAAMTPVSLLLHPYLAAMVGLILAACALTRVIGRNADALEGVGAVAAGGAGMVGLGWIFAYFGQGVSGGYGSYSMNALSPFWPAQSFFMPWVTSAQIDATGASAFEGYQYLGAGLIALMVAVFASRAGRAACLAGLRRHAGLVVICIAATLFALSNQAFAGHVRLWGTNWVPPLAGQLRSNGRLFWIPAYSILLGLIAVCPVAWPRAAGTILLACAGLQFVDSIPLRAVDSSSERRMMNAPYPEQIALGRIMDHYTMLMAEPRQECTAWIKPSLMMPLALAAQRGMTTNTMYAARYPATLRCPEARTTSTPLPPNGLGITPGFSRPWMVTWRRSGARCGRLGDYMVCGRQNDPLIGALPQYDLPEMPIGQSLPTSQNGQGALWLGPGWATPEGWGAWSLGHNAQLALRPPEGLRHIVLTVRLHAAGPESGIKPVDLIVGGTVVAHWMVPGHDVTFSAPIDLPETPTPIVAVSLRIPDLMQPPGDSRWIGVGLSSIRIDQQ</sequence>
<comment type="caution">
    <text evidence="4">The sequence shown here is derived from an EMBL/GenBank/DDBJ whole genome shotgun (WGS) entry which is preliminary data.</text>
</comment>
<evidence type="ECO:0000259" key="2">
    <source>
        <dbReference type="Pfam" id="PF19830"/>
    </source>
</evidence>
<feature type="transmembrane region" description="Helical" evidence="1">
    <location>
        <begin position="370"/>
        <end position="391"/>
    </location>
</feature>
<feature type="transmembrane region" description="Helical" evidence="1">
    <location>
        <begin position="184"/>
        <end position="217"/>
    </location>
</feature>
<dbReference type="RefSeq" id="WP_048846085.1">
    <property type="nucleotide sequence ID" value="NZ_BALE01000002.1"/>
</dbReference>
<feature type="transmembrane region" description="Helical" evidence="1">
    <location>
        <begin position="327"/>
        <end position="350"/>
    </location>
</feature>
<evidence type="ECO:0000256" key="1">
    <source>
        <dbReference type="SAM" id="Phobius"/>
    </source>
</evidence>
<evidence type="ECO:0000313" key="5">
    <source>
        <dbReference type="Proteomes" id="UP000032679"/>
    </source>
</evidence>
<keyword evidence="1" id="KW-0812">Transmembrane</keyword>
<feature type="transmembrane region" description="Helical" evidence="1">
    <location>
        <begin position="295"/>
        <end position="315"/>
    </location>
</feature>
<evidence type="ECO:0008006" key="6">
    <source>
        <dbReference type="Google" id="ProtNLM"/>
    </source>
</evidence>
<organism evidence="4 5">
    <name type="scientific">Tanticharoenia sakaeratensis NBRC 103193</name>
    <dbReference type="NCBI Taxonomy" id="1231623"/>
    <lineage>
        <taxon>Bacteria</taxon>
        <taxon>Pseudomonadati</taxon>
        <taxon>Pseudomonadota</taxon>
        <taxon>Alphaproteobacteria</taxon>
        <taxon>Acetobacterales</taxon>
        <taxon>Acetobacteraceae</taxon>
        <taxon>Tanticharoenia</taxon>
    </lineage>
</organism>
<reference evidence="4 5" key="1">
    <citation type="submission" date="2012-10" db="EMBL/GenBank/DDBJ databases">
        <title>Genome sequencing of Tanticharoenia sakaeratensis NBRC 103193.</title>
        <authorList>
            <person name="Azuma Y."/>
            <person name="Hadano H."/>
            <person name="Hirakawa H."/>
            <person name="Matsushita K."/>
        </authorList>
    </citation>
    <scope>NUCLEOTIDE SEQUENCE [LARGE SCALE GENOMIC DNA]</scope>
    <source>
        <strain evidence="4 5">NBRC 103193</strain>
    </source>
</reference>
<feature type="transmembrane region" description="Helical" evidence="1">
    <location>
        <begin position="103"/>
        <end position="122"/>
    </location>
</feature>
<evidence type="ECO:0000313" key="4">
    <source>
        <dbReference type="EMBL" id="GAN52779.1"/>
    </source>
</evidence>
<dbReference type="AlphaFoldDB" id="A0A0D6MGM7"/>
<name>A0A0D6MGM7_9PROT</name>
<feature type="domain" description="DUF6311" evidence="3">
    <location>
        <begin position="438"/>
        <end position="534"/>
    </location>
</feature>
<feature type="transmembrane region" description="Helical" evidence="1">
    <location>
        <begin position="229"/>
        <end position="250"/>
    </location>
</feature>
<dbReference type="InterPro" id="IPR046278">
    <property type="entry name" value="DUF6311"/>
</dbReference>
<dbReference type="OrthoDB" id="1814621at2"/>
<feature type="transmembrane region" description="Helical" evidence="1">
    <location>
        <begin position="154"/>
        <end position="172"/>
    </location>
</feature>
<dbReference type="Pfam" id="PF25853">
    <property type="entry name" value="DUF6311_C"/>
    <property type="match status" value="1"/>
</dbReference>
<accession>A0A0D6MGM7</accession>
<keyword evidence="5" id="KW-1185">Reference proteome</keyword>
<keyword evidence="1" id="KW-0472">Membrane</keyword>
<keyword evidence="1" id="KW-1133">Transmembrane helix</keyword>
<dbReference type="Pfam" id="PF19830">
    <property type="entry name" value="DUF6311"/>
    <property type="match status" value="1"/>
</dbReference>
<gene>
    <name evidence="4" type="ORF">Tasa_002_059</name>
</gene>
<protein>
    <recommendedName>
        <fullName evidence="6">Glycosyltransferase RgtA/B/C/D-like domain-containing protein</fullName>
    </recommendedName>
</protein>